<feature type="signal peptide" evidence="1">
    <location>
        <begin position="1"/>
        <end position="19"/>
    </location>
</feature>
<dbReference type="Proteomes" id="UP000183832">
    <property type="component" value="Unassembled WGS sequence"/>
</dbReference>
<proteinExistence type="predicted"/>
<feature type="chain" id="PRO_5012227346" evidence="1">
    <location>
        <begin position="20"/>
        <end position="75"/>
    </location>
</feature>
<evidence type="ECO:0000313" key="2">
    <source>
        <dbReference type="EMBL" id="CRK99769.1"/>
    </source>
</evidence>
<name>A0A1J1IMS0_9DIPT</name>
<dbReference type="AlphaFoldDB" id="A0A1J1IMS0"/>
<sequence>MKMLFLASIFISILVIVYGDECPLCNEGNTDDWTCTCSGGKLKDDCGGAGQGIGAVLCIVPQYCCIPKFNKCIIA</sequence>
<evidence type="ECO:0000256" key="1">
    <source>
        <dbReference type="SAM" id="SignalP"/>
    </source>
</evidence>
<dbReference type="EMBL" id="CVRI01000052">
    <property type="protein sequence ID" value="CRK99769.1"/>
    <property type="molecule type" value="Genomic_DNA"/>
</dbReference>
<accession>A0A1J1IMS0</accession>
<protein>
    <submittedName>
        <fullName evidence="2">CLUMA_CG013069, isoform A</fullName>
    </submittedName>
</protein>
<gene>
    <name evidence="2" type="ORF">CLUMA_CG013069</name>
</gene>
<evidence type="ECO:0000313" key="3">
    <source>
        <dbReference type="Proteomes" id="UP000183832"/>
    </source>
</evidence>
<organism evidence="2 3">
    <name type="scientific">Clunio marinus</name>
    <dbReference type="NCBI Taxonomy" id="568069"/>
    <lineage>
        <taxon>Eukaryota</taxon>
        <taxon>Metazoa</taxon>
        <taxon>Ecdysozoa</taxon>
        <taxon>Arthropoda</taxon>
        <taxon>Hexapoda</taxon>
        <taxon>Insecta</taxon>
        <taxon>Pterygota</taxon>
        <taxon>Neoptera</taxon>
        <taxon>Endopterygota</taxon>
        <taxon>Diptera</taxon>
        <taxon>Nematocera</taxon>
        <taxon>Chironomoidea</taxon>
        <taxon>Chironomidae</taxon>
        <taxon>Clunio</taxon>
    </lineage>
</organism>
<keyword evidence="1" id="KW-0732">Signal</keyword>
<keyword evidence="3" id="KW-1185">Reference proteome</keyword>
<reference evidence="2 3" key="1">
    <citation type="submission" date="2015-04" db="EMBL/GenBank/DDBJ databases">
        <authorList>
            <person name="Syromyatnikov M.Y."/>
            <person name="Popov V.N."/>
        </authorList>
    </citation>
    <scope>NUCLEOTIDE SEQUENCE [LARGE SCALE GENOMIC DNA]</scope>
</reference>